<keyword evidence="1" id="KW-0175">Coiled coil</keyword>
<evidence type="ECO:0000313" key="3">
    <source>
        <dbReference type="Proteomes" id="UP000178098"/>
    </source>
</evidence>
<reference evidence="2 3" key="1">
    <citation type="journal article" date="2016" name="Nat. Commun.">
        <title>Thousands of microbial genomes shed light on interconnected biogeochemical processes in an aquifer system.</title>
        <authorList>
            <person name="Anantharaman K."/>
            <person name="Brown C.T."/>
            <person name="Hug L.A."/>
            <person name="Sharon I."/>
            <person name="Castelle C.J."/>
            <person name="Probst A.J."/>
            <person name="Thomas B.C."/>
            <person name="Singh A."/>
            <person name="Wilkins M.J."/>
            <person name="Karaoz U."/>
            <person name="Brodie E.L."/>
            <person name="Williams K.H."/>
            <person name="Hubbard S.S."/>
            <person name="Banfield J.F."/>
        </authorList>
    </citation>
    <scope>NUCLEOTIDE SEQUENCE [LARGE SCALE GENOMIC DNA]</scope>
</reference>
<dbReference type="EMBL" id="MFZT01000045">
    <property type="protein sequence ID" value="OGK29531.1"/>
    <property type="molecule type" value="Genomic_DNA"/>
</dbReference>
<dbReference type="Proteomes" id="UP000178098">
    <property type="component" value="Unassembled WGS sequence"/>
</dbReference>
<protein>
    <submittedName>
        <fullName evidence="2">Uncharacterized protein</fullName>
    </submittedName>
</protein>
<name>A0A1F7HE56_9BACT</name>
<evidence type="ECO:0000256" key="1">
    <source>
        <dbReference type="SAM" id="Coils"/>
    </source>
</evidence>
<proteinExistence type="predicted"/>
<dbReference type="AlphaFoldDB" id="A0A1F7HE56"/>
<gene>
    <name evidence="2" type="ORF">A3D08_01205</name>
</gene>
<feature type="coiled-coil region" evidence="1">
    <location>
        <begin position="23"/>
        <end position="50"/>
    </location>
</feature>
<comment type="caution">
    <text evidence="2">The sequence shown here is derived from an EMBL/GenBank/DDBJ whole genome shotgun (WGS) entry which is preliminary data.</text>
</comment>
<sequence length="223" mass="25112">MEETGAGETRIPTYSAQEYIDLLWQTVDELAALKKELEAHRNALYELIATDYKRTLNLHEQEKLRASESEYTQLGITLQDILDKEKAIQEALLELESGTIDRAKLAPLLPHGEQDQRSISRRKQHILKERARQQNATPDPLSGHSFPGNVEHDVRGGYGANAGDVTTGRHRKRLNETLDPSSAADEFYWATADTHGGKVEYGKTRHAGSSYYTTVGGRKIRKR</sequence>
<evidence type="ECO:0000313" key="2">
    <source>
        <dbReference type="EMBL" id="OGK29531.1"/>
    </source>
</evidence>
<accession>A0A1F7HE56</accession>
<organism evidence="2 3">
    <name type="scientific">Candidatus Roizmanbacteria bacterium RIFCSPHIGHO2_02_FULL_43_11</name>
    <dbReference type="NCBI Taxonomy" id="1802043"/>
    <lineage>
        <taxon>Bacteria</taxon>
        <taxon>Candidatus Roizmaniibacteriota</taxon>
    </lineage>
</organism>